<keyword evidence="7" id="KW-0378">Hydrolase</keyword>
<dbReference type="Gene3D" id="3.30.870.10">
    <property type="entry name" value="Endonuclease Chain A"/>
    <property type="match status" value="2"/>
</dbReference>
<feature type="region of interest" description="Disordered" evidence="11">
    <location>
        <begin position="47"/>
        <end position="75"/>
    </location>
</feature>
<dbReference type="Pfam" id="PF00614">
    <property type="entry name" value="PLDc"/>
    <property type="match status" value="1"/>
</dbReference>
<keyword evidence="9" id="KW-0442">Lipid degradation</keyword>
<feature type="domain" description="C2" evidence="12">
    <location>
        <begin position="1"/>
        <end position="163"/>
    </location>
</feature>
<dbReference type="PANTHER" id="PTHR18896:SF70">
    <property type="entry name" value="OS02G0120200 PROTEIN"/>
    <property type="match status" value="1"/>
</dbReference>
<organism evidence="14 15">
    <name type="scientific">Urochloa decumbens</name>
    <dbReference type="NCBI Taxonomy" id="240449"/>
    <lineage>
        <taxon>Eukaryota</taxon>
        <taxon>Viridiplantae</taxon>
        <taxon>Streptophyta</taxon>
        <taxon>Embryophyta</taxon>
        <taxon>Tracheophyta</taxon>
        <taxon>Spermatophyta</taxon>
        <taxon>Magnoliopsida</taxon>
        <taxon>Liliopsida</taxon>
        <taxon>Poales</taxon>
        <taxon>Poaceae</taxon>
        <taxon>PACMAD clade</taxon>
        <taxon>Panicoideae</taxon>
        <taxon>Panicodae</taxon>
        <taxon>Paniceae</taxon>
        <taxon>Melinidinae</taxon>
        <taxon>Urochloa</taxon>
    </lineage>
</organism>
<keyword evidence="8" id="KW-0106">Calcium</keyword>
<sequence length="782" mass="87607">MSSCSGEQQQVHLLHGDLDLKIHEARGLPNMDSCSSLLRCFCLRPRTGTPSTSSTSSTSRSVPEGSGDTHHSHRIRQTSDPYVVVVVPGEKAEATLARTHVVRNSEAPRWETIVLLPLAHLASGLAFKVKDADPFGAELIGTASIPAADIVASAEKPIQFRWLPIFRDGRRPKPDTEICISATFIPVAAPGATTAVWRSDGGVPAYFPQRKGCEVKLYQDAHVEPDEVDGVRDVFKPGRCWEDMCTAVLDARRLVYVVGWSVDTKVKLRRRKAADEVNKSAAGVAVEDMSLGELLKYKSRQPGVRVCLLLWDDRTSRGIRIPGVPVLKDGFMRTHDEETRKFFKDSSVICVLSPRHPSKKLGMFNQKKDDAAKGPRQPWHDLHCRLDGPAADDVLRNLQQRWSKLDKATKLWEMLGKATYWREGDLLNLDRIPGSSSSDLLMDDDAGDRQGRGWHAQAQYHLLCKKHVEVDNSIHVAYIRAIRSAERFIYIENQYFIGSSYAWPSYPHRGASNLVPMEIALKVASKIRADEPFAVYILIPMWPEGDPSSDQAQEILYWQNQTMETMYKVIAREIEHVGLKDARPQDYLNFYCLGNREDMMAGEQPADRSDSTSPAALARRHRRFMVYVHSKGMIVDDEYVIIGSANINQRSLDGSRDTEIAVGAYQPRHTGSNPRGEVFGYRMSLWEEHLGKDVFRKCSELAERPELPECVKRVNDIARDNWERYADNEGRAGALQGHLMKYPVLVGDDGRVSALPGHETFPDVGGSVLGSTNKLLPDNMTM</sequence>
<dbReference type="GO" id="GO:0004630">
    <property type="term" value="F:phospholipase D activity"/>
    <property type="evidence" value="ECO:0007669"/>
    <property type="project" value="UniProtKB-EC"/>
</dbReference>
<dbReference type="PROSITE" id="PS50004">
    <property type="entry name" value="C2"/>
    <property type="match status" value="1"/>
</dbReference>
<dbReference type="GO" id="GO:0046872">
    <property type="term" value="F:metal ion binding"/>
    <property type="evidence" value="ECO:0007669"/>
    <property type="project" value="UniProtKB-KW"/>
</dbReference>
<name>A0ABC9BS67_9POAL</name>
<gene>
    <name evidence="14" type="ORF">URODEC1_LOCUS68233</name>
</gene>
<evidence type="ECO:0000313" key="15">
    <source>
        <dbReference type="Proteomes" id="UP001497457"/>
    </source>
</evidence>
<evidence type="ECO:0000256" key="2">
    <source>
        <dbReference type="ARBA" id="ARBA00001913"/>
    </source>
</evidence>
<dbReference type="PANTHER" id="PTHR18896">
    <property type="entry name" value="PHOSPHOLIPASE D"/>
    <property type="match status" value="1"/>
</dbReference>
<dbReference type="Pfam" id="PF00168">
    <property type="entry name" value="C2"/>
    <property type="match status" value="1"/>
</dbReference>
<keyword evidence="5" id="KW-0479">Metal-binding</keyword>
<feature type="domain" description="PLD phosphodiesterase" evidence="13">
    <location>
        <begin position="624"/>
        <end position="651"/>
    </location>
</feature>
<dbReference type="GO" id="GO:0016042">
    <property type="term" value="P:lipid catabolic process"/>
    <property type="evidence" value="ECO:0007669"/>
    <property type="project" value="UniProtKB-KW"/>
</dbReference>
<dbReference type="Pfam" id="PF12357">
    <property type="entry name" value="PLD_C"/>
    <property type="match status" value="1"/>
</dbReference>
<feature type="compositionally biased region" description="Low complexity" evidence="11">
    <location>
        <begin position="47"/>
        <end position="66"/>
    </location>
</feature>
<dbReference type="PROSITE" id="PS50035">
    <property type="entry name" value="PLD"/>
    <property type="match status" value="1"/>
</dbReference>
<evidence type="ECO:0000256" key="10">
    <source>
        <dbReference type="ARBA" id="ARBA00023098"/>
    </source>
</evidence>
<dbReference type="AlphaFoldDB" id="A0ABC9BS67"/>
<evidence type="ECO:0000313" key="14">
    <source>
        <dbReference type="EMBL" id="CAL5006834.1"/>
    </source>
</evidence>
<evidence type="ECO:0000259" key="12">
    <source>
        <dbReference type="PROSITE" id="PS50004"/>
    </source>
</evidence>
<dbReference type="SMART" id="SM00155">
    <property type="entry name" value="PLDc"/>
    <property type="match status" value="1"/>
</dbReference>
<reference evidence="14 15" key="2">
    <citation type="submission" date="2024-10" db="EMBL/GenBank/DDBJ databases">
        <authorList>
            <person name="Ryan C."/>
        </authorList>
    </citation>
    <scope>NUCLEOTIDE SEQUENCE [LARGE SCALE GENOMIC DNA]</scope>
</reference>
<evidence type="ECO:0000256" key="1">
    <source>
        <dbReference type="ARBA" id="ARBA00000798"/>
    </source>
</evidence>
<dbReference type="SMART" id="SM00239">
    <property type="entry name" value="C2"/>
    <property type="match status" value="1"/>
</dbReference>
<accession>A0ABC9BS67</accession>
<dbReference type="Proteomes" id="UP001497457">
    <property type="component" value="Chromosome 27b"/>
</dbReference>
<evidence type="ECO:0000256" key="9">
    <source>
        <dbReference type="ARBA" id="ARBA00022963"/>
    </source>
</evidence>
<comment type="cofactor">
    <cofactor evidence="2">
        <name>Ca(2+)</name>
        <dbReference type="ChEBI" id="CHEBI:29108"/>
    </cofactor>
</comment>
<keyword evidence="6" id="KW-0677">Repeat</keyword>
<dbReference type="InterPro" id="IPR000008">
    <property type="entry name" value="C2_dom"/>
</dbReference>
<evidence type="ECO:0000256" key="6">
    <source>
        <dbReference type="ARBA" id="ARBA00022737"/>
    </source>
</evidence>
<dbReference type="InterPro" id="IPR015679">
    <property type="entry name" value="PLipase_D_fam"/>
</dbReference>
<proteinExistence type="inferred from homology"/>
<evidence type="ECO:0000259" key="13">
    <source>
        <dbReference type="PROSITE" id="PS50035"/>
    </source>
</evidence>
<dbReference type="EC" id="3.1.4.4" evidence="4"/>
<dbReference type="CDD" id="cd04015">
    <property type="entry name" value="C2_plant_PLD"/>
    <property type="match status" value="1"/>
</dbReference>
<evidence type="ECO:0000256" key="3">
    <source>
        <dbReference type="ARBA" id="ARBA00010683"/>
    </source>
</evidence>
<evidence type="ECO:0000256" key="5">
    <source>
        <dbReference type="ARBA" id="ARBA00022723"/>
    </source>
</evidence>
<reference evidence="15" key="1">
    <citation type="submission" date="2024-06" db="EMBL/GenBank/DDBJ databases">
        <authorList>
            <person name="Ryan C."/>
        </authorList>
    </citation>
    <scope>NUCLEOTIDE SEQUENCE [LARGE SCALE GENOMIC DNA]</scope>
</reference>
<evidence type="ECO:0000256" key="11">
    <source>
        <dbReference type="SAM" id="MobiDB-lite"/>
    </source>
</evidence>
<comment type="similarity">
    <text evidence="3">Belongs to the phospholipase D family. C2-PLD subfamily.</text>
</comment>
<dbReference type="InterPro" id="IPR001736">
    <property type="entry name" value="PLipase_D/transphosphatidylase"/>
</dbReference>
<evidence type="ECO:0000256" key="7">
    <source>
        <dbReference type="ARBA" id="ARBA00022801"/>
    </source>
</evidence>
<dbReference type="SUPFAM" id="SSF56024">
    <property type="entry name" value="Phospholipase D/nuclease"/>
    <property type="match status" value="2"/>
</dbReference>
<keyword evidence="10" id="KW-0443">Lipid metabolism</keyword>
<protein>
    <recommendedName>
        <fullName evidence="4">phospholipase D</fullName>
        <ecNumber evidence="4">3.1.4.4</ecNumber>
    </recommendedName>
</protein>
<dbReference type="EMBL" id="OZ075137">
    <property type="protein sequence ID" value="CAL5006834.1"/>
    <property type="molecule type" value="Genomic_DNA"/>
</dbReference>
<dbReference type="Gene3D" id="2.60.40.150">
    <property type="entry name" value="C2 domain"/>
    <property type="match status" value="1"/>
</dbReference>
<evidence type="ECO:0000256" key="8">
    <source>
        <dbReference type="ARBA" id="ARBA00022837"/>
    </source>
</evidence>
<dbReference type="InterPro" id="IPR024632">
    <property type="entry name" value="PLipase_D_C"/>
</dbReference>
<comment type="catalytic activity">
    <reaction evidence="1">
        <text>a 1,2-diacyl-sn-glycero-3-phosphocholine + H2O = a 1,2-diacyl-sn-glycero-3-phosphate + choline + H(+)</text>
        <dbReference type="Rhea" id="RHEA:14445"/>
        <dbReference type="ChEBI" id="CHEBI:15354"/>
        <dbReference type="ChEBI" id="CHEBI:15377"/>
        <dbReference type="ChEBI" id="CHEBI:15378"/>
        <dbReference type="ChEBI" id="CHEBI:57643"/>
        <dbReference type="ChEBI" id="CHEBI:58608"/>
        <dbReference type="EC" id="3.1.4.4"/>
    </reaction>
</comment>
<keyword evidence="15" id="KW-1185">Reference proteome</keyword>
<dbReference type="InterPro" id="IPR035892">
    <property type="entry name" value="C2_domain_sf"/>
</dbReference>
<dbReference type="SUPFAM" id="SSF49562">
    <property type="entry name" value="C2 domain (Calcium/lipid-binding domain, CaLB)"/>
    <property type="match status" value="1"/>
</dbReference>
<evidence type="ECO:0000256" key="4">
    <source>
        <dbReference type="ARBA" id="ARBA00012027"/>
    </source>
</evidence>